<evidence type="ECO:0000313" key="3">
    <source>
        <dbReference type="Proteomes" id="UP000308230"/>
    </source>
</evidence>
<dbReference type="Proteomes" id="UP000308230">
    <property type="component" value="Unassembled WGS sequence"/>
</dbReference>
<dbReference type="EMBL" id="SWLG01000013">
    <property type="protein sequence ID" value="TLS36090.1"/>
    <property type="molecule type" value="Genomic_DNA"/>
</dbReference>
<accession>A0A5R9F0Z0</accession>
<dbReference type="InterPro" id="IPR002645">
    <property type="entry name" value="STAS_dom"/>
</dbReference>
<sequence>MEKDRSNYINELELKLKEYEVAFEEISSPIIPSIIPNTILVPLTGQLTVERFENIRQKLLSFVKNNPEVDAAIIDFTGINNEDISSIGYEKLANEIHQVANALQLMGVEAIYAGFKPKAVQSMVLSGIDLDLTAHANFRKALEFLMKKKGLQFVTNAIHS</sequence>
<dbReference type="Gene3D" id="3.30.750.24">
    <property type="entry name" value="STAS domain"/>
    <property type="match status" value="1"/>
</dbReference>
<dbReference type="PROSITE" id="PS50801">
    <property type="entry name" value="STAS"/>
    <property type="match status" value="1"/>
</dbReference>
<reference evidence="2 3" key="1">
    <citation type="submission" date="2019-04" db="EMBL/GenBank/DDBJ databases">
        <title>Bacillus caeni sp. nov., a bacterium isolated from mangrove sediment.</title>
        <authorList>
            <person name="Huang H."/>
            <person name="Mo K."/>
            <person name="Hu Y."/>
        </authorList>
    </citation>
    <scope>NUCLEOTIDE SEQUENCE [LARGE SCALE GENOMIC DNA]</scope>
    <source>
        <strain evidence="2 3">HB172195</strain>
    </source>
</reference>
<evidence type="ECO:0000313" key="2">
    <source>
        <dbReference type="EMBL" id="TLS36090.1"/>
    </source>
</evidence>
<protein>
    <submittedName>
        <fullName evidence="2">STAS domain-containing protein</fullName>
    </submittedName>
</protein>
<name>A0A5R9F0Z0_9BACL</name>
<evidence type="ECO:0000259" key="1">
    <source>
        <dbReference type="PROSITE" id="PS50801"/>
    </source>
</evidence>
<keyword evidence="3" id="KW-1185">Reference proteome</keyword>
<dbReference type="AlphaFoldDB" id="A0A5R9F0Z0"/>
<dbReference type="PANTHER" id="PTHR33745:SF8">
    <property type="entry name" value="BLUE-LIGHT PHOTORECEPTOR"/>
    <property type="match status" value="1"/>
</dbReference>
<dbReference type="InterPro" id="IPR036513">
    <property type="entry name" value="STAS_dom_sf"/>
</dbReference>
<dbReference type="RefSeq" id="WP_138127988.1">
    <property type="nucleotide sequence ID" value="NZ_SWLG01000013.1"/>
</dbReference>
<dbReference type="PANTHER" id="PTHR33745">
    <property type="entry name" value="RSBT ANTAGONIST PROTEIN RSBS-RELATED"/>
    <property type="match status" value="1"/>
</dbReference>
<feature type="domain" description="STAS" evidence="1">
    <location>
        <begin position="36"/>
        <end position="145"/>
    </location>
</feature>
<dbReference type="OrthoDB" id="2456599at2"/>
<dbReference type="SUPFAM" id="SSF52091">
    <property type="entry name" value="SpoIIaa-like"/>
    <property type="match status" value="1"/>
</dbReference>
<dbReference type="CDD" id="cd07041">
    <property type="entry name" value="STAS_RsbR_RsbS_like"/>
    <property type="match status" value="1"/>
</dbReference>
<dbReference type="InterPro" id="IPR051932">
    <property type="entry name" value="Bact_StressResp_Reg"/>
</dbReference>
<organism evidence="2 3">
    <name type="scientific">Exobacillus caeni</name>
    <dbReference type="NCBI Taxonomy" id="2574798"/>
    <lineage>
        <taxon>Bacteria</taxon>
        <taxon>Bacillati</taxon>
        <taxon>Bacillota</taxon>
        <taxon>Bacilli</taxon>
        <taxon>Bacillales</taxon>
        <taxon>Guptibacillaceae</taxon>
        <taxon>Exobacillus</taxon>
    </lineage>
</organism>
<proteinExistence type="predicted"/>
<comment type="caution">
    <text evidence="2">The sequence shown here is derived from an EMBL/GenBank/DDBJ whole genome shotgun (WGS) entry which is preliminary data.</text>
</comment>
<gene>
    <name evidence="2" type="ORF">FCL54_17030</name>
</gene>